<sequence>MKKTTKFALFSAALAAVTAVAPAQAADCVSVANTVKKAVADSPGDLLEVVAKTVSANESCACEIVKAAIIATEAEKELVAAIASTAMTAAPDKARIIAQCSVAVAPDALAEVQAVYVKFAANSGESGYSSKGGEKSAKGAKEPIAKPASSNPLDFPNGGNDFNPVGPTIGGPGGSPLLPAGVPVGQPPVVTPPAASPDAPNNGGGSQGFGSDET</sequence>
<keyword evidence="2" id="KW-0732">Signal</keyword>
<keyword evidence="4" id="KW-1185">Reference proteome</keyword>
<organism evidence="3 4">
    <name type="scientific">Persicirhabdus sediminis</name>
    <dbReference type="NCBI Taxonomy" id="454144"/>
    <lineage>
        <taxon>Bacteria</taxon>
        <taxon>Pseudomonadati</taxon>
        <taxon>Verrucomicrobiota</taxon>
        <taxon>Verrucomicrobiia</taxon>
        <taxon>Verrucomicrobiales</taxon>
        <taxon>Verrucomicrobiaceae</taxon>
        <taxon>Persicirhabdus</taxon>
    </lineage>
</organism>
<feature type="compositionally biased region" description="Basic and acidic residues" evidence="1">
    <location>
        <begin position="132"/>
        <end position="144"/>
    </location>
</feature>
<feature type="chain" id="PRO_5035300700" description="HdeA/HdeB family protein" evidence="2">
    <location>
        <begin position="26"/>
        <end position="214"/>
    </location>
</feature>
<dbReference type="RefSeq" id="WP_200310456.1">
    <property type="nucleotide sequence ID" value="NZ_JAENIM010000021.1"/>
</dbReference>
<dbReference type="AlphaFoldDB" id="A0A8J7SGY1"/>
<feature type="compositionally biased region" description="Pro residues" evidence="1">
    <location>
        <begin position="185"/>
        <end position="195"/>
    </location>
</feature>
<proteinExistence type="predicted"/>
<evidence type="ECO:0000313" key="3">
    <source>
        <dbReference type="EMBL" id="MBK1790425.1"/>
    </source>
</evidence>
<gene>
    <name evidence="3" type="ORF">JIN82_04550</name>
</gene>
<feature type="region of interest" description="Disordered" evidence="1">
    <location>
        <begin position="125"/>
        <end position="214"/>
    </location>
</feature>
<evidence type="ECO:0000256" key="1">
    <source>
        <dbReference type="SAM" id="MobiDB-lite"/>
    </source>
</evidence>
<evidence type="ECO:0000313" key="4">
    <source>
        <dbReference type="Proteomes" id="UP000624703"/>
    </source>
</evidence>
<feature type="compositionally biased region" description="Low complexity" evidence="1">
    <location>
        <begin position="175"/>
        <end position="184"/>
    </location>
</feature>
<evidence type="ECO:0000256" key="2">
    <source>
        <dbReference type="SAM" id="SignalP"/>
    </source>
</evidence>
<dbReference type="Proteomes" id="UP000624703">
    <property type="component" value="Unassembled WGS sequence"/>
</dbReference>
<protein>
    <recommendedName>
        <fullName evidence="5">HdeA/HdeB family protein</fullName>
    </recommendedName>
</protein>
<evidence type="ECO:0008006" key="5">
    <source>
        <dbReference type="Google" id="ProtNLM"/>
    </source>
</evidence>
<name>A0A8J7SGY1_9BACT</name>
<accession>A0A8J7SGY1</accession>
<dbReference type="EMBL" id="JAENIM010000021">
    <property type="protein sequence ID" value="MBK1790425.1"/>
    <property type="molecule type" value="Genomic_DNA"/>
</dbReference>
<feature type="signal peptide" evidence="2">
    <location>
        <begin position="1"/>
        <end position="25"/>
    </location>
</feature>
<reference evidence="3" key="1">
    <citation type="submission" date="2021-01" db="EMBL/GenBank/DDBJ databases">
        <title>Modified the classification status of verrucomicrobia.</title>
        <authorList>
            <person name="Feng X."/>
        </authorList>
    </citation>
    <scope>NUCLEOTIDE SEQUENCE</scope>
    <source>
        <strain evidence="3">_KCTC 22039</strain>
    </source>
</reference>
<comment type="caution">
    <text evidence="3">The sequence shown here is derived from an EMBL/GenBank/DDBJ whole genome shotgun (WGS) entry which is preliminary data.</text>
</comment>